<evidence type="ECO:0000256" key="10">
    <source>
        <dbReference type="ARBA" id="ARBA00023026"/>
    </source>
</evidence>
<dbReference type="Proteomes" id="UP000747542">
    <property type="component" value="Unassembled WGS sequence"/>
</dbReference>
<evidence type="ECO:0000259" key="15">
    <source>
        <dbReference type="PROSITE" id="PS52035"/>
    </source>
</evidence>
<evidence type="ECO:0000313" key="17">
    <source>
        <dbReference type="Proteomes" id="UP000747542"/>
    </source>
</evidence>
<dbReference type="GO" id="GO:0006508">
    <property type="term" value="P:proteolysis"/>
    <property type="evidence" value="ECO:0007669"/>
    <property type="project" value="UniProtKB-KW"/>
</dbReference>
<evidence type="ECO:0000256" key="11">
    <source>
        <dbReference type="ARBA" id="ARBA00023049"/>
    </source>
</evidence>
<evidence type="ECO:0000256" key="1">
    <source>
        <dbReference type="ARBA" id="ARBA00001947"/>
    </source>
</evidence>
<dbReference type="PANTHER" id="PTHR11705">
    <property type="entry name" value="PROTEASE FAMILY M14 CARBOXYPEPTIDASE A,B"/>
    <property type="match status" value="1"/>
</dbReference>
<organism evidence="16 17">
    <name type="scientific">Homarus americanus</name>
    <name type="common">American lobster</name>
    <dbReference type="NCBI Taxonomy" id="6706"/>
    <lineage>
        <taxon>Eukaryota</taxon>
        <taxon>Metazoa</taxon>
        <taxon>Ecdysozoa</taxon>
        <taxon>Arthropoda</taxon>
        <taxon>Crustacea</taxon>
        <taxon>Multicrustacea</taxon>
        <taxon>Malacostraca</taxon>
        <taxon>Eumalacostraca</taxon>
        <taxon>Eucarida</taxon>
        <taxon>Decapoda</taxon>
        <taxon>Pleocyemata</taxon>
        <taxon>Astacidea</taxon>
        <taxon>Nephropoidea</taxon>
        <taxon>Nephropidae</taxon>
        <taxon>Homarus</taxon>
    </lineage>
</organism>
<comment type="caution">
    <text evidence="16">The sequence shown here is derived from an EMBL/GenBank/DDBJ whole genome shotgun (WGS) entry which is preliminary data.</text>
</comment>
<dbReference type="GO" id="GO:0008270">
    <property type="term" value="F:zinc ion binding"/>
    <property type="evidence" value="ECO:0007669"/>
    <property type="project" value="InterPro"/>
</dbReference>
<comment type="cofactor">
    <cofactor evidence="1">
        <name>Zn(2+)</name>
        <dbReference type="ChEBI" id="CHEBI:29105"/>
    </cofactor>
</comment>
<evidence type="ECO:0000256" key="8">
    <source>
        <dbReference type="ARBA" id="ARBA00022801"/>
    </source>
</evidence>
<comment type="similarity">
    <text evidence="3 13">Belongs to the peptidase M14 family.</text>
</comment>
<evidence type="ECO:0000256" key="9">
    <source>
        <dbReference type="ARBA" id="ARBA00022833"/>
    </source>
</evidence>
<evidence type="ECO:0000256" key="12">
    <source>
        <dbReference type="ARBA" id="ARBA00023145"/>
    </source>
</evidence>
<accession>A0A8J5JJ12</accession>
<dbReference type="FunFam" id="3.40.630.10:FF:000084">
    <property type="entry name" value="Carboxypeptidase B2"/>
    <property type="match status" value="1"/>
</dbReference>
<name>A0A8J5JJ12_HOMAM</name>
<reference evidence="16" key="1">
    <citation type="journal article" date="2021" name="Sci. Adv.">
        <title>The American lobster genome reveals insights on longevity, neural, and immune adaptations.</title>
        <authorList>
            <person name="Polinski J.M."/>
            <person name="Zimin A.V."/>
            <person name="Clark K.F."/>
            <person name="Kohn A.B."/>
            <person name="Sadowski N."/>
            <person name="Timp W."/>
            <person name="Ptitsyn A."/>
            <person name="Khanna P."/>
            <person name="Romanova D.Y."/>
            <person name="Williams P."/>
            <person name="Greenwood S.J."/>
            <person name="Moroz L.L."/>
            <person name="Walt D.R."/>
            <person name="Bodnar A.G."/>
        </authorList>
    </citation>
    <scope>NUCLEOTIDE SEQUENCE</scope>
    <source>
        <strain evidence="16">GMGI-L3</strain>
    </source>
</reference>
<evidence type="ECO:0000256" key="14">
    <source>
        <dbReference type="SAM" id="SignalP"/>
    </source>
</evidence>
<keyword evidence="8" id="KW-0378">Hydrolase</keyword>
<comment type="function">
    <text evidence="2">Extracellular metalloprotease that contributes to pathogenicity.</text>
</comment>
<keyword evidence="11" id="KW-0482">Metalloprotease</keyword>
<evidence type="ECO:0000313" key="16">
    <source>
        <dbReference type="EMBL" id="KAG7156595.1"/>
    </source>
</evidence>
<proteinExistence type="inferred from homology"/>
<keyword evidence="17" id="KW-1185">Reference proteome</keyword>
<dbReference type="Pfam" id="PF02244">
    <property type="entry name" value="Propep_M14"/>
    <property type="match status" value="1"/>
</dbReference>
<evidence type="ECO:0000256" key="2">
    <source>
        <dbReference type="ARBA" id="ARBA00003091"/>
    </source>
</evidence>
<evidence type="ECO:0000256" key="4">
    <source>
        <dbReference type="ARBA" id="ARBA00022645"/>
    </source>
</evidence>
<keyword evidence="10" id="KW-0843">Virulence</keyword>
<keyword evidence="12" id="KW-0865">Zymogen</keyword>
<dbReference type="PROSITE" id="PS52035">
    <property type="entry name" value="PEPTIDASE_M14"/>
    <property type="match status" value="1"/>
</dbReference>
<dbReference type="EMBL" id="JAHLQT010039062">
    <property type="protein sequence ID" value="KAG7156595.1"/>
    <property type="molecule type" value="Genomic_DNA"/>
</dbReference>
<keyword evidence="5" id="KW-0645">Protease</keyword>
<dbReference type="Pfam" id="PF00246">
    <property type="entry name" value="Peptidase_M14"/>
    <property type="match status" value="1"/>
</dbReference>
<dbReference type="SMART" id="SM00631">
    <property type="entry name" value="Zn_pept"/>
    <property type="match status" value="1"/>
</dbReference>
<evidence type="ECO:0000256" key="3">
    <source>
        <dbReference type="ARBA" id="ARBA00005988"/>
    </source>
</evidence>
<dbReference type="AlphaFoldDB" id="A0A8J5JJ12"/>
<dbReference type="PROSITE" id="PS00132">
    <property type="entry name" value="CARBOXYPEPT_ZN_1"/>
    <property type="match status" value="1"/>
</dbReference>
<dbReference type="OrthoDB" id="3626597at2759"/>
<keyword evidence="6" id="KW-0479">Metal-binding</keyword>
<keyword evidence="7 14" id="KW-0732">Signal</keyword>
<evidence type="ECO:0000256" key="7">
    <source>
        <dbReference type="ARBA" id="ARBA00022729"/>
    </source>
</evidence>
<dbReference type="GO" id="GO:0004181">
    <property type="term" value="F:metallocarboxypeptidase activity"/>
    <property type="evidence" value="ECO:0007669"/>
    <property type="project" value="InterPro"/>
</dbReference>
<dbReference type="PANTHER" id="PTHR11705:SF143">
    <property type="entry name" value="SLL0236 PROTEIN"/>
    <property type="match status" value="1"/>
</dbReference>
<evidence type="ECO:0000256" key="5">
    <source>
        <dbReference type="ARBA" id="ARBA00022670"/>
    </source>
</evidence>
<gene>
    <name evidence="16" type="primary">Cpb1-L2</name>
    <name evidence="16" type="ORF">Hamer_G006573</name>
</gene>
<dbReference type="GO" id="GO:0005615">
    <property type="term" value="C:extracellular space"/>
    <property type="evidence" value="ECO:0007669"/>
    <property type="project" value="TreeGrafter"/>
</dbReference>
<feature type="domain" description="Peptidase M14" evidence="15">
    <location>
        <begin position="113"/>
        <end position="409"/>
    </location>
</feature>
<feature type="signal peptide" evidence="14">
    <location>
        <begin position="1"/>
        <end position="17"/>
    </location>
</feature>
<feature type="chain" id="PRO_5035264383" evidence="14">
    <location>
        <begin position="18"/>
        <end position="487"/>
    </location>
</feature>
<dbReference type="InterPro" id="IPR057246">
    <property type="entry name" value="CARBOXYPEPT_ZN_1"/>
</dbReference>
<keyword evidence="9" id="KW-0862">Zinc</keyword>
<evidence type="ECO:0000256" key="6">
    <source>
        <dbReference type="ARBA" id="ARBA00022723"/>
    </source>
</evidence>
<sequence>MWTIISFCCLVFVGVQGEPGPELWRLEASTHHRIVRDLEDSGDVDVWGHSQDHAQVLVEPEAKSRVTRALEEAGISHLVEVEDVLGLVEEQRAQRRKRSTRSKRAAQALDWNSYHDMNDIESFINWVNVTGGDFVQVIPAAVTEEGRQVLVVHVSDPTVPEPKKKIWIEGGIHAREWISPAVTTYILYQLVTEWRDMLQVTDWYIVPVANPDGYQYTFSDNNRARMWRKNRRNNHARNGRCKGVDLNRNWNLKWGVGASSDPCSETYKGPVPFSEPETDGLQKVMTSIGDMDLFITFHSFGQTILYPWGWTNNAPANAKQLNHLAKKFADKVKDTSGGKIDYKIGGSGPLYGLASGATDDWAYGRLGVPFSYTIELPDEGRHGFLLPENRISSTVIETAAGVQCMVSYLANFGSCARRKTRTRQPIVTPRQQNYTPGQLSFAPRQENLNPREQNFTPREQNFTPREHNLTPRQLSFISRQNHALFRG</sequence>
<dbReference type="InterPro" id="IPR000834">
    <property type="entry name" value="Peptidase_M14"/>
</dbReference>
<feature type="active site" description="Proton donor/acceptor" evidence="13">
    <location>
        <position position="375"/>
    </location>
</feature>
<dbReference type="CDD" id="cd03860">
    <property type="entry name" value="M14_CP_A-B_like"/>
    <property type="match status" value="1"/>
</dbReference>
<keyword evidence="4 16" id="KW-0121">Carboxypeptidase</keyword>
<protein>
    <submittedName>
        <fullName evidence="16">Carboxypeptidase B-like 2</fullName>
    </submittedName>
</protein>
<evidence type="ECO:0000256" key="13">
    <source>
        <dbReference type="PROSITE-ProRule" id="PRU01379"/>
    </source>
</evidence>
<dbReference type="InterPro" id="IPR003146">
    <property type="entry name" value="M14A_act_pep"/>
</dbReference>